<keyword evidence="1" id="KW-0732">Signal</keyword>
<gene>
    <name evidence="3" type="ORF">AVDCRST_MAG88-1887</name>
</gene>
<proteinExistence type="predicted"/>
<dbReference type="AlphaFoldDB" id="A0A6J4V1L0"/>
<dbReference type="PANTHER" id="PTHR35936:SF32">
    <property type="entry name" value="MEMBRANE-BOUND LYTIC MUREIN TRANSGLYCOSYLASE F"/>
    <property type="match status" value="1"/>
</dbReference>
<dbReference type="PANTHER" id="PTHR35936">
    <property type="entry name" value="MEMBRANE-BOUND LYTIC MUREIN TRANSGLYCOSYLASE F"/>
    <property type="match status" value="1"/>
</dbReference>
<sequence length="267" mass="29316">MTAPPPRRRRSWLLPPALALVVALTTGGGPRPQQNIHQRGWVSACAPPNALPFGNRDGEPRGLRVDLAQAIADRLGVALRVEWVTESVQRRRVGCDLVLDVFLDYHALKDARVVPTVPYQRSGVALALRPGLGPVERLEDLPKEARVAVLVRSLAQAFLGTRGYRVVPYGDEEEMLAAVARGEVDAAAVSPASIGWHNRRHPDLPLATAHVYEREPELAWSLAVGMRRAEREFRREVDRIVRAMVADGTVARILAAYGVEHRLPGAS</sequence>
<dbReference type="SMART" id="SM00062">
    <property type="entry name" value="PBPb"/>
    <property type="match status" value="1"/>
</dbReference>
<dbReference type="SUPFAM" id="SSF53850">
    <property type="entry name" value="Periplasmic binding protein-like II"/>
    <property type="match status" value="1"/>
</dbReference>
<reference evidence="3" key="1">
    <citation type="submission" date="2020-02" db="EMBL/GenBank/DDBJ databases">
        <authorList>
            <person name="Meier V. D."/>
        </authorList>
    </citation>
    <scope>NUCLEOTIDE SEQUENCE</scope>
    <source>
        <strain evidence="3">AVDCRST_MAG88</strain>
    </source>
</reference>
<name>A0A6J4V1L0_9BACT</name>
<feature type="domain" description="Solute-binding protein family 3/N-terminal" evidence="2">
    <location>
        <begin position="41"/>
        <end position="261"/>
    </location>
</feature>
<dbReference type="EMBL" id="CADCWM010000518">
    <property type="protein sequence ID" value="CAA9565895.1"/>
    <property type="molecule type" value="Genomic_DNA"/>
</dbReference>
<protein>
    <recommendedName>
        <fullName evidence="2">Solute-binding protein family 3/N-terminal domain-containing protein</fullName>
    </recommendedName>
</protein>
<dbReference type="Pfam" id="PF00497">
    <property type="entry name" value="SBP_bac_3"/>
    <property type="match status" value="1"/>
</dbReference>
<accession>A0A6J4V1L0</accession>
<evidence type="ECO:0000256" key="1">
    <source>
        <dbReference type="ARBA" id="ARBA00022729"/>
    </source>
</evidence>
<dbReference type="InterPro" id="IPR001638">
    <property type="entry name" value="Solute-binding_3/MltF_N"/>
</dbReference>
<dbReference type="Gene3D" id="3.40.190.10">
    <property type="entry name" value="Periplasmic binding protein-like II"/>
    <property type="match status" value="2"/>
</dbReference>
<evidence type="ECO:0000313" key="3">
    <source>
        <dbReference type="EMBL" id="CAA9565895.1"/>
    </source>
</evidence>
<organism evidence="3">
    <name type="scientific">uncultured Thermomicrobiales bacterium</name>
    <dbReference type="NCBI Taxonomy" id="1645740"/>
    <lineage>
        <taxon>Bacteria</taxon>
        <taxon>Pseudomonadati</taxon>
        <taxon>Thermomicrobiota</taxon>
        <taxon>Thermomicrobia</taxon>
        <taxon>Thermomicrobiales</taxon>
        <taxon>environmental samples</taxon>
    </lineage>
</organism>
<evidence type="ECO:0000259" key="2">
    <source>
        <dbReference type="SMART" id="SM00062"/>
    </source>
</evidence>